<gene>
    <name evidence="2" type="ORF">DAH51_19290</name>
</gene>
<sequence>MTEMFSSASAFEPGTGRSMISIETYECWKAREEEDARWSRRMCLAIQLLLALGIIVVRLVWWDKLAAYPRLLFVFSCLGPVLYGYWLARGCPVHPGLPIRGGGRP</sequence>
<evidence type="ECO:0000313" key="3">
    <source>
        <dbReference type="Proteomes" id="UP000287401"/>
    </source>
</evidence>
<dbReference type="Proteomes" id="UP000287401">
    <property type="component" value="Unassembled WGS sequence"/>
</dbReference>
<keyword evidence="1" id="KW-0472">Membrane</keyword>
<comment type="caution">
    <text evidence="2">The sequence shown here is derived from an EMBL/GenBank/DDBJ whole genome shotgun (WGS) entry which is preliminary data.</text>
</comment>
<protein>
    <submittedName>
        <fullName evidence="2">Uncharacterized protein</fullName>
    </submittedName>
</protein>
<reference evidence="2 3" key="1">
    <citation type="submission" date="2018-07" db="EMBL/GenBank/DDBJ databases">
        <title>Genomic and Epidemiologic Investigation of an Indolent Hospital Outbreak.</title>
        <authorList>
            <person name="Johnson R.C."/>
            <person name="Deming C."/>
            <person name="Conlan S."/>
            <person name="Zellmer C.J."/>
            <person name="Michelin A.V."/>
            <person name="Lee-Lin S."/>
            <person name="Thomas P.J."/>
            <person name="Park M."/>
            <person name="Weingarten R.A."/>
            <person name="Less J."/>
            <person name="Dekker J.P."/>
            <person name="Frank K.M."/>
            <person name="Musser K.A."/>
            <person name="Mcquiston J.R."/>
            <person name="Henderson D.K."/>
            <person name="Lau A.F."/>
            <person name="Palmore T.N."/>
            <person name="Segre J.A."/>
        </authorList>
    </citation>
    <scope>NUCLEOTIDE SEQUENCE [LARGE SCALE GENOMIC DNA]</scope>
    <source>
        <strain evidence="2 3">SK-NIH.Env6_1116</strain>
    </source>
</reference>
<keyword evidence="1" id="KW-0812">Transmembrane</keyword>
<organism evidence="2 3">
    <name type="scientific">Sphingobium yanoikuyae</name>
    <name type="common">Sphingomonas yanoikuyae</name>
    <dbReference type="NCBI Taxonomy" id="13690"/>
    <lineage>
        <taxon>Bacteria</taxon>
        <taxon>Pseudomonadati</taxon>
        <taxon>Pseudomonadota</taxon>
        <taxon>Alphaproteobacteria</taxon>
        <taxon>Sphingomonadales</taxon>
        <taxon>Sphingomonadaceae</taxon>
        <taxon>Sphingobium</taxon>
    </lineage>
</organism>
<evidence type="ECO:0000313" key="2">
    <source>
        <dbReference type="EMBL" id="RSU54822.1"/>
    </source>
</evidence>
<accession>A0A430BQ29</accession>
<proteinExistence type="predicted"/>
<feature type="transmembrane region" description="Helical" evidence="1">
    <location>
        <begin position="67"/>
        <end position="88"/>
    </location>
</feature>
<name>A0A430BQ29_SPHYA</name>
<feature type="transmembrane region" description="Helical" evidence="1">
    <location>
        <begin position="42"/>
        <end position="61"/>
    </location>
</feature>
<dbReference type="EMBL" id="QRAL01000026">
    <property type="protein sequence ID" value="RSU54822.1"/>
    <property type="molecule type" value="Genomic_DNA"/>
</dbReference>
<evidence type="ECO:0000256" key="1">
    <source>
        <dbReference type="SAM" id="Phobius"/>
    </source>
</evidence>
<keyword evidence="1" id="KW-1133">Transmembrane helix</keyword>
<dbReference type="AlphaFoldDB" id="A0A430BQ29"/>
<dbReference type="RefSeq" id="WP_125999401.1">
    <property type="nucleotide sequence ID" value="NZ_QRAL01000026.1"/>
</dbReference>